<organism evidence="1">
    <name type="scientific">Siphoviridae sp. ctvGX2</name>
    <dbReference type="NCBI Taxonomy" id="2826512"/>
    <lineage>
        <taxon>Viruses</taxon>
        <taxon>Duplodnaviria</taxon>
        <taxon>Heunggongvirae</taxon>
        <taxon>Uroviricota</taxon>
        <taxon>Caudoviricetes</taxon>
    </lineage>
</organism>
<sequence length="105" mass="11397">MPATLRARYGVSWWQAGQPHFPWTEVRALVLDALADPSTSLGAEAAGWEYPARLVDLVQVQALTGDQASKVMPYKNTPATGTERITDDEITRAQAELAESIIISG</sequence>
<evidence type="ECO:0000313" key="1">
    <source>
        <dbReference type="EMBL" id="DAD75187.1"/>
    </source>
</evidence>
<dbReference type="EMBL" id="BK014776">
    <property type="protein sequence ID" value="DAD75187.1"/>
    <property type="molecule type" value="Genomic_DNA"/>
</dbReference>
<reference evidence="1" key="1">
    <citation type="journal article" date="2021" name="Proc. Natl. Acad. Sci. U.S.A.">
        <title>A Catalog of Tens of Thousands of Viruses from Human Metagenomes Reveals Hidden Associations with Chronic Diseases.</title>
        <authorList>
            <person name="Tisza M.J."/>
            <person name="Buck C.B."/>
        </authorList>
    </citation>
    <scope>NUCLEOTIDE SEQUENCE</scope>
    <source>
        <strain evidence="1">CtvGX2</strain>
    </source>
</reference>
<protein>
    <submittedName>
        <fullName evidence="1">Uncharacterized protein</fullName>
    </submittedName>
</protein>
<proteinExistence type="predicted"/>
<name>A0A8S5LZB2_9CAUD</name>
<accession>A0A8S5LZB2</accession>